<protein>
    <submittedName>
        <fullName evidence="2">Uncharacterized protein</fullName>
    </submittedName>
</protein>
<name>A0A5J6ZA79_9CORY</name>
<gene>
    <name evidence="2" type="ORF">CUROG_09185</name>
</gene>
<feature type="transmembrane region" description="Helical" evidence="1">
    <location>
        <begin position="96"/>
        <end position="115"/>
    </location>
</feature>
<dbReference type="Proteomes" id="UP000326711">
    <property type="component" value="Chromosome"/>
</dbReference>
<organism evidence="2 3">
    <name type="scientific">Corynebacterium urogenitale</name>
    <dbReference type="NCBI Taxonomy" id="2487892"/>
    <lineage>
        <taxon>Bacteria</taxon>
        <taxon>Bacillati</taxon>
        <taxon>Actinomycetota</taxon>
        <taxon>Actinomycetes</taxon>
        <taxon>Mycobacteriales</taxon>
        <taxon>Corynebacteriaceae</taxon>
        <taxon>Corynebacterium</taxon>
    </lineage>
</organism>
<feature type="transmembrane region" description="Helical" evidence="1">
    <location>
        <begin position="32"/>
        <end position="48"/>
    </location>
</feature>
<keyword evidence="1" id="KW-0472">Membrane</keyword>
<keyword evidence="1" id="KW-0812">Transmembrane</keyword>
<feature type="transmembrane region" description="Helical" evidence="1">
    <location>
        <begin position="54"/>
        <end position="72"/>
    </location>
</feature>
<keyword evidence="3" id="KW-1185">Reference proteome</keyword>
<dbReference type="EMBL" id="CP045032">
    <property type="protein sequence ID" value="QFQ03181.1"/>
    <property type="molecule type" value="Genomic_DNA"/>
</dbReference>
<evidence type="ECO:0000313" key="2">
    <source>
        <dbReference type="EMBL" id="QFQ03181.1"/>
    </source>
</evidence>
<evidence type="ECO:0000313" key="3">
    <source>
        <dbReference type="Proteomes" id="UP000326711"/>
    </source>
</evidence>
<dbReference type="AlphaFoldDB" id="A0A5J6ZA79"/>
<feature type="transmembrane region" description="Helical" evidence="1">
    <location>
        <begin position="121"/>
        <end position="142"/>
    </location>
</feature>
<evidence type="ECO:0000256" key="1">
    <source>
        <dbReference type="SAM" id="Phobius"/>
    </source>
</evidence>
<dbReference type="RefSeq" id="WP_151903454.1">
    <property type="nucleotide sequence ID" value="NZ_CP045032.1"/>
</dbReference>
<sequence>MNHNTEPHSPDEARSALSAVTDVEWKTRRPQLWGTIPLGLFAAAFIFVLLLKSWWLALGIFAIGCIIGAIAAKKDHLGIRESTPFDHFPESSSRDWGYVLAHFAMFFLIGIVEFPSDPRPLWVWAFFITISSLGGILIAQWYRRMLLGSWLQQEEQR</sequence>
<accession>A0A5J6ZA79</accession>
<reference evidence="3" key="1">
    <citation type="submission" date="2019-10" db="EMBL/GenBank/DDBJ databases">
        <title>Complete genome sequence of Corynebacterium urogenitalis DSM 108747, isolated from the genital tract of a cow.</title>
        <authorList>
            <person name="Ruckert C."/>
            <person name="Ballas P."/>
            <person name="Wagener K."/>
            <person name="Drillich M."/>
            <person name="Kaempfer P."/>
            <person name="Busse H.-J."/>
            <person name="Ehling-Schulz M."/>
        </authorList>
    </citation>
    <scope>NUCLEOTIDE SEQUENCE [LARGE SCALE GENOMIC DNA]</scope>
    <source>
        <strain evidence="3">LMM 1652</strain>
    </source>
</reference>
<keyword evidence="1" id="KW-1133">Transmembrane helix</keyword>
<dbReference type="KEGG" id="cuo:CUROG_09185"/>
<proteinExistence type="predicted"/>